<dbReference type="InterPro" id="IPR011050">
    <property type="entry name" value="Pectin_lyase_fold/virulence"/>
</dbReference>
<evidence type="ECO:0000313" key="6">
    <source>
        <dbReference type="Proteomes" id="UP000192721"/>
    </source>
</evidence>
<dbReference type="PANTHER" id="PTHR12338:SF8">
    <property type="entry name" value="HEME_HEMOPEXIN-BINDING PROTEIN"/>
    <property type="match status" value="1"/>
</dbReference>
<organism evidence="5 6">
    <name type="scientific">Chromobacterium haemolyticum</name>
    <dbReference type="NCBI Taxonomy" id="394935"/>
    <lineage>
        <taxon>Bacteria</taxon>
        <taxon>Pseudomonadati</taxon>
        <taxon>Pseudomonadota</taxon>
        <taxon>Betaproteobacteria</taxon>
        <taxon>Neisseriales</taxon>
        <taxon>Chromobacteriaceae</taxon>
        <taxon>Chromobacterium</taxon>
    </lineage>
</organism>
<reference evidence="5 6" key="1">
    <citation type="submission" date="2017-02" db="EMBL/GenBank/DDBJ databases">
        <title>Chromobacterium haemolyticum H5244.</title>
        <authorList>
            <person name="Gulvik C.A."/>
        </authorList>
    </citation>
    <scope>NUCLEOTIDE SEQUENCE [LARGE SCALE GENOMIC DNA]</scope>
    <source>
        <strain evidence="5 6">H5244</strain>
    </source>
</reference>
<keyword evidence="3" id="KW-0732">Signal</keyword>
<dbReference type="PANTHER" id="PTHR12338">
    <property type="entry name" value="AUTOTRANSPORTER"/>
    <property type="match status" value="1"/>
</dbReference>
<feature type="domain" description="Filamentous haemagglutinin FhaB/tRNA nuclease CdiA-like TPS" evidence="4">
    <location>
        <begin position="53"/>
        <end position="167"/>
    </location>
</feature>
<dbReference type="InterPro" id="IPR024973">
    <property type="entry name" value="ESPR"/>
</dbReference>
<evidence type="ECO:0000259" key="4">
    <source>
        <dbReference type="SMART" id="SM00912"/>
    </source>
</evidence>
<dbReference type="AlphaFoldDB" id="A0A1W0CJF9"/>
<comment type="caution">
    <text evidence="5">The sequence shown here is derived from an EMBL/GenBank/DDBJ whole genome shotgun (WGS) entry which is preliminary data.</text>
</comment>
<dbReference type="EMBL" id="MUKV01000030">
    <property type="protein sequence ID" value="OQS34861.1"/>
    <property type="molecule type" value="Genomic_DNA"/>
</dbReference>
<dbReference type="Pfam" id="PF07581">
    <property type="entry name" value="Glug"/>
    <property type="match status" value="3"/>
</dbReference>
<dbReference type="InterPro" id="IPR008638">
    <property type="entry name" value="FhaB/CdiA-like_TPS"/>
</dbReference>
<dbReference type="InterPro" id="IPR011493">
    <property type="entry name" value="GLUG"/>
</dbReference>
<evidence type="ECO:0000256" key="3">
    <source>
        <dbReference type="ARBA" id="ARBA00022729"/>
    </source>
</evidence>
<protein>
    <recommendedName>
        <fullName evidence="4">Filamentous haemagglutinin FhaB/tRNA nuclease CdiA-like TPS domain-containing protein</fullName>
    </recommendedName>
</protein>
<keyword evidence="2" id="KW-0964">Secreted</keyword>
<comment type="subcellular location">
    <subcellularLocation>
        <location evidence="1">Secreted</location>
    </subcellularLocation>
</comment>
<evidence type="ECO:0000256" key="2">
    <source>
        <dbReference type="ARBA" id="ARBA00022525"/>
    </source>
</evidence>
<name>A0A1W0CJF9_9NEIS</name>
<evidence type="ECO:0000256" key="1">
    <source>
        <dbReference type="ARBA" id="ARBA00004613"/>
    </source>
</evidence>
<proteinExistence type="predicted"/>
<gene>
    <name evidence="5" type="ORF">B0T45_18195</name>
</gene>
<dbReference type="GO" id="GO:0005576">
    <property type="term" value="C:extracellular region"/>
    <property type="evidence" value="ECO:0007669"/>
    <property type="project" value="UniProtKB-SubCell"/>
</dbReference>
<dbReference type="Proteomes" id="UP000192721">
    <property type="component" value="Unassembled WGS sequence"/>
</dbReference>
<dbReference type="Pfam" id="PF05860">
    <property type="entry name" value="TPS"/>
    <property type="match status" value="1"/>
</dbReference>
<dbReference type="InterPro" id="IPR050909">
    <property type="entry name" value="Bact_Autotransporter_VF"/>
</dbReference>
<accession>A0A1W0CJF9</accession>
<dbReference type="InterPro" id="IPR012334">
    <property type="entry name" value="Pectin_lyas_fold"/>
</dbReference>
<dbReference type="NCBIfam" id="TIGR01901">
    <property type="entry name" value="adhes_NPXG"/>
    <property type="match status" value="1"/>
</dbReference>
<dbReference type="RefSeq" id="WP_081556445.1">
    <property type="nucleotide sequence ID" value="NZ_MUKV01000030.1"/>
</dbReference>
<dbReference type="SMART" id="SM00912">
    <property type="entry name" value="Haemagg_act"/>
    <property type="match status" value="1"/>
</dbReference>
<dbReference type="SUPFAM" id="SSF51126">
    <property type="entry name" value="Pectin lyase-like"/>
    <property type="match status" value="1"/>
</dbReference>
<sequence length="1020" mass="103337">MNKNYALIWNSLRQCWSVGSELSRARGKPGSGSRLLARSLPALALLLTAHVQAANLPDGGNIKAGNGNILVFDNGKQMSINQSSDKLAIDWNSFNIGNGHKVTFNQPNSASIALNRVVGVDGSNIMGQLNANGRVFLVNPNGVLFGKTAQVNVGGLVASTQDLSVERFMAGNYRFEGNSAAEVSNQGTLIAQNGGAVALLGARVSNTGVIQANVGKVALAGGKAFTLNFDGSGLVNLQVDEAAINAEVRNGNLLRADGGEVLMTARASNTFLSNVVNNTGVIEARTLQNRAGKIVLDAGDNQRVNVAGTLNASAQGSFLGDGGQIEVKGKAVTVALATNVTTAASNGRTGTWKVSAEQLDLSPSASTPVSSGLYSDTVSRNLANTNIELVSTQGDLNANGKINWSSGNKLTLRSDRQNVNLNADLNASGAGAAVNLSAQKQVMLNANLSLSGAGASLALNHEDTTGQGRVVAAGKRVTLSGKGAGFESNGKRYTVIQDVAQLQAVNTNLNGLYVLGNAIDGYGRVFNSIGGNGGAAFSGVFDGLGNNITRLNIQNAGPALGLFANNAGVIGNVNLINSSVTGYANYTGRVEIGSLVGRNTGTVHNATSNATVNAYGSPMNIVGGLIGANTGDVFNSAYTGNVYGNGYTQVLGGLVGENRGVIHASRTDARVYAYYMPRNEIGSGGVGGLVGLNNGGTISGSSAAGAIDARAGVNVGGLVGYTKGGRIIDSQASNSVYATYDSRIGGLVGHNEGGQIVKSSASGKITGVGSSAIGGLVGLNQRGELEDVSATGAVYDTSGASLGGLIGTNNGGNIRTAEARGAVTGGHNSRVGGLIGSNNSGNVSYARASGKVSGWTNSQVGGLVGYNGGNLESVDASGDVSGGNTSRVGGLVGVNSNSENAGRITTAQATGNVRGEYRSIIGGLVGLNQSEIQSSVASGAVSGGVESILGGLVGMNEDGSTVDYSTASSKVNFVNGWRQTYGGLVGWNYGLMRANEVTGNALLVPLYGVNQGTISSYYYF</sequence>
<dbReference type="Gene3D" id="2.160.20.110">
    <property type="match status" value="3"/>
</dbReference>
<evidence type="ECO:0000313" key="5">
    <source>
        <dbReference type="EMBL" id="OQS34861.1"/>
    </source>
</evidence>
<dbReference type="Pfam" id="PF13018">
    <property type="entry name" value="ESPR"/>
    <property type="match status" value="1"/>
</dbReference>
<dbReference type="Gene3D" id="2.160.20.10">
    <property type="entry name" value="Single-stranded right-handed beta-helix, Pectin lyase-like"/>
    <property type="match status" value="1"/>
</dbReference>